<proteinExistence type="predicted"/>
<protein>
    <submittedName>
        <fullName evidence="3">Uncharacterized protein</fullName>
    </submittedName>
</protein>
<sequence length="292" mass="32568">MLLSYAKGTKTIGPSDPFEDVVFAHQGAWIVTLLSSHSAPAFQWFPVVDTLLRRYFTEQKGYVICPYAAPEVSSDNLDYITLTLNHPRTTKNPILFWQVKAETGWTSLLQQQKTDEQMRDQLANVDPVDSAFPFIFGISSVGDRLQLYVFDIQGDTIFPKRPVQRNSDEGNSAVLWFGRKTSGWYQARLFQESGIRLLEAVQVVISHCVERIEAQHPNTGVNAEDIAKEIEKRLEEARKADKQFIAERARAGQKKKRKSISSQCSPKGHAAAVGKGRSGNGAAAGKKQRTGV</sequence>
<accession>A0A167G4Z1</accession>
<dbReference type="EMBL" id="KV417349">
    <property type="protein sequence ID" value="KZO90172.1"/>
    <property type="molecule type" value="Genomic_DNA"/>
</dbReference>
<evidence type="ECO:0000313" key="4">
    <source>
        <dbReference type="Proteomes" id="UP000076738"/>
    </source>
</evidence>
<feature type="coiled-coil region" evidence="1">
    <location>
        <begin position="220"/>
        <end position="247"/>
    </location>
</feature>
<keyword evidence="1" id="KW-0175">Coiled coil</keyword>
<name>A0A167G4Z1_CALVF</name>
<gene>
    <name evidence="3" type="ORF">CALVIDRAFT_542923</name>
</gene>
<keyword evidence="4" id="KW-1185">Reference proteome</keyword>
<dbReference type="Proteomes" id="UP000076738">
    <property type="component" value="Unassembled WGS sequence"/>
</dbReference>
<organism evidence="3 4">
    <name type="scientific">Calocera viscosa (strain TUFC12733)</name>
    <dbReference type="NCBI Taxonomy" id="1330018"/>
    <lineage>
        <taxon>Eukaryota</taxon>
        <taxon>Fungi</taxon>
        <taxon>Dikarya</taxon>
        <taxon>Basidiomycota</taxon>
        <taxon>Agaricomycotina</taxon>
        <taxon>Dacrymycetes</taxon>
        <taxon>Dacrymycetales</taxon>
        <taxon>Dacrymycetaceae</taxon>
        <taxon>Calocera</taxon>
    </lineage>
</organism>
<dbReference type="AlphaFoldDB" id="A0A167G4Z1"/>
<reference evidence="3 4" key="1">
    <citation type="journal article" date="2016" name="Mol. Biol. Evol.">
        <title>Comparative Genomics of Early-Diverging Mushroom-Forming Fungi Provides Insights into the Origins of Lignocellulose Decay Capabilities.</title>
        <authorList>
            <person name="Nagy L.G."/>
            <person name="Riley R."/>
            <person name="Tritt A."/>
            <person name="Adam C."/>
            <person name="Daum C."/>
            <person name="Floudas D."/>
            <person name="Sun H."/>
            <person name="Yadav J.S."/>
            <person name="Pangilinan J."/>
            <person name="Larsson K.H."/>
            <person name="Matsuura K."/>
            <person name="Barry K."/>
            <person name="Labutti K."/>
            <person name="Kuo R."/>
            <person name="Ohm R.A."/>
            <person name="Bhattacharya S.S."/>
            <person name="Shirouzu T."/>
            <person name="Yoshinaga Y."/>
            <person name="Martin F.M."/>
            <person name="Grigoriev I.V."/>
            <person name="Hibbett D.S."/>
        </authorList>
    </citation>
    <scope>NUCLEOTIDE SEQUENCE [LARGE SCALE GENOMIC DNA]</scope>
    <source>
        <strain evidence="3 4">TUFC12733</strain>
    </source>
</reference>
<evidence type="ECO:0000256" key="2">
    <source>
        <dbReference type="SAM" id="MobiDB-lite"/>
    </source>
</evidence>
<evidence type="ECO:0000256" key="1">
    <source>
        <dbReference type="SAM" id="Coils"/>
    </source>
</evidence>
<feature type="region of interest" description="Disordered" evidence="2">
    <location>
        <begin position="248"/>
        <end position="292"/>
    </location>
</feature>
<evidence type="ECO:0000313" key="3">
    <source>
        <dbReference type="EMBL" id="KZO90172.1"/>
    </source>
</evidence>
<dbReference type="STRING" id="1330018.A0A167G4Z1"/>